<name>A0A0A7ECL2_9GAMM</name>
<dbReference type="Proteomes" id="UP000030341">
    <property type="component" value="Chromosome 1"/>
</dbReference>
<evidence type="ECO:0000259" key="1">
    <source>
        <dbReference type="SMART" id="SM00062"/>
    </source>
</evidence>
<dbReference type="SUPFAM" id="SSF53850">
    <property type="entry name" value="Periplasmic binding protein-like II"/>
    <property type="match status" value="1"/>
</dbReference>
<gene>
    <name evidence="2" type="ORF">OM33_03060</name>
</gene>
<dbReference type="Gene3D" id="3.40.190.10">
    <property type="entry name" value="Periplasmic binding protein-like II"/>
    <property type="match status" value="2"/>
</dbReference>
<reference evidence="2 3" key="1">
    <citation type="submission" date="2014-11" db="EMBL/GenBank/DDBJ databases">
        <title>Complete Genome Sequence of Pseudoalteromonas sp. Strain OCN003 Isolated from Kaneohe Bay, Oahu, Hawaii.</title>
        <authorList>
            <person name="Beurmann S."/>
            <person name="Videau P."/>
            <person name="Ushijima B."/>
            <person name="Smith A.M."/>
            <person name="Aeby G.S."/>
            <person name="Callahan S.M."/>
            <person name="Belcaid M."/>
        </authorList>
    </citation>
    <scope>NUCLEOTIDE SEQUENCE [LARGE SCALE GENOMIC DNA]</scope>
    <source>
        <strain evidence="2 3">OCN003</strain>
    </source>
</reference>
<dbReference type="HOGENOM" id="CLU_064076_1_1_6"/>
<dbReference type="InterPro" id="IPR001638">
    <property type="entry name" value="Solute-binding_3/MltF_N"/>
</dbReference>
<dbReference type="Pfam" id="PF00497">
    <property type="entry name" value="SBP_bac_3"/>
    <property type="match status" value="1"/>
</dbReference>
<dbReference type="PANTHER" id="PTHR38834">
    <property type="entry name" value="PERIPLASMIC SUBSTRATE BINDING PROTEIN FAMILY 3"/>
    <property type="match status" value="1"/>
</dbReference>
<accession>A0A0A7ECL2</accession>
<dbReference type="KEGG" id="pseo:OM33_03060"/>
<feature type="domain" description="Solute-binding protein family 3/N-terminal" evidence="1">
    <location>
        <begin position="15"/>
        <end position="234"/>
    </location>
</feature>
<sequence>MLLANQVIALEKAHPITYYTELYPPSSYYYNDKLIGLSVDVIKLIWQDQGIAEQPILVVPWARGYQEITHKPNTALFAMSKTADRAAKFKWVGPLFTAEYYLIAHSDSQYSITDIADVYDKSIAVIRNDVTQNLIYDTEFPHEQIIAAKSMNDALALFTAKRVNLLAISKSGLNAAMEQRKLGKDQFKRILLLNVIDDYIAFSKDTPDEIVHAFQSSLDKLKEQHLALKEEYKLH</sequence>
<dbReference type="STRING" id="1348114.OM33_03060"/>
<dbReference type="eggNOG" id="COG0834">
    <property type="taxonomic scope" value="Bacteria"/>
</dbReference>
<proteinExistence type="predicted"/>
<protein>
    <recommendedName>
        <fullName evidence="1">Solute-binding protein family 3/N-terminal domain-containing protein</fullName>
    </recommendedName>
</protein>
<keyword evidence="3" id="KW-1185">Reference proteome</keyword>
<dbReference type="EMBL" id="CP009888">
    <property type="protein sequence ID" value="AIY64243.1"/>
    <property type="molecule type" value="Genomic_DNA"/>
</dbReference>
<organism evidence="2 3">
    <name type="scientific">Pseudoalteromonas piratica</name>
    <dbReference type="NCBI Taxonomy" id="1348114"/>
    <lineage>
        <taxon>Bacteria</taxon>
        <taxon>Pseudomonadati</taxon>
        <taxon>Pseudomonadota</taxon>
        <taxon>Gammaproteobacteria</taxon>
        <taxon>Alteromonadales</taxon>
        <taxon>Pseudoalteromonadaceae</taxon>
        <taxon>Pseudoalteromonas</taxon>
    </lineage>
</organism>
<dbReference type="AlphaFoldDB" id="A0A0A7ECL2"/>
<evidence type="ECO:0000313" key="3">
    <source>
        <dbReference type="Proteomes" id="UP000030341"/>
    </source>
</evidence>
<dbReference type="PANTHER" id="PTHR38834:SF3">
    <property type="entry name" value="SOLUTE-BINDING PROTEIN FAMILY 3_N-TERMINAL DOMAIN-CONTAINING PROTEIN"/>
    <property type="match status" value="1"/>
</dbReference>
<evidence type="ECO:0000313" key="2">
    <source>
        <dbReference type="EMBL" id="AIY64243.1"/>
    </source>
</evidence>
<dbReference type="SMART" id="SM00062">
    <property type="entry name" value="PBPb"/>
    <property type="match status" value="1"/>
</dbReference>